<dbReference type="AlphaFoldDB" id="A0A1H7GZL4"/>
<sequence>MKAMMTAFVACVLIAAAAPTILETLGYTTEARRTGDAVRLSDTVE</sequence>
<feature type="chain" id="PRO_5009299674" evidence="1">
    <location>
        <begin position="18"/>
        <end position="45"/>
    </location>
</feature>
<name>A0A1H7GZL4_9RHOB</name>
<dbReference type="RefSeq" id="WP_175544664.1">
    <property type="nucleotide sequence ID" value="NZ_FOAG01000001.1"/>
</dbReference>
<evidence type="ECO:0000256" key="1">
    <source>
        <dbReference type="SAM" id="SignalP"/>
    </source>
</evidence>
<protein>
    <submittedName>
        <fullName evidence="2">Uncharacterized protein</fullName>
    </submittedName>
</protein>
<feature type="signal peptide" evidence="1">
    <location>
        <begin position="1"/>
        <end position="17"/>
    </location>
</feature>
<proteinExistence type="predicted"/>
<dbReference type="EMBL" id="FOAG01000001">
    <property type="protein sequence ID" value="SEK43484.1"/>
    <property type="molecule type" value="Genomic_DNA"/>
</dbReference>
<dbReference type="Proteomes" id="UP000199582">
    <property type="component" value="Unassembled WGS sequence"/>
</dbReference>
<gene>
    <name evidence="2" type="ORF">SAMN05443999_101423</name>
</gene>
<keyword evidence="1" id="KW-0732">Signal</keyword>
<organism evidence="2 3">
    <name type="scientific">Roseovarius azorensis</name>
    <dbReference type="NCBI Taxonomy" id="1287727"/>
    <lineage>
        <taxon>Bacteria</taxon>
        <taxon>Pseudomonadati</taxon>
        <taxon>Pseudomonadota</taxon>
        <taxon>Alphaproteobacteria</taxon>
        <taxon>Rhodobacterales</taxon>
        <taxon>Roseobacteraceae</taxon>
        <taxon>Roseovarius</taxon>
    </lineage>
</organism>
<keyword evidence="3" id="KW-1185">Reference proteome</keyword>
<evidence type="ECO:0000313" key="2">
    <source>
        <dbReference type="EMBL" id="SEK43484.1"/>
    </source>
</evidence>
<reference evidence="2 3" key="1">
    <citation type="submission" date="2016-10" db="EMBL/GenBank/DDBJ databases">
        <authorList>
            <person name="de Groot N.N."/>
        </authorList>
    </citation>
    <scope>NUCLEOTIDE SEQUENCE [LARGE SCALE GENOMIC DNA]</scope>
    <source>
        <strain evidence="2 3">DSM 100674</strain>
    </source>
</reference>
<evidence type="ECO:0000313" key="3">
    <source>
        <dbReference type="Proteomes" id="UP000199582"/>
    </source>
</evidence>
<accession>A0A1H7GZL4</accession>